<dbReference type="STRING" id="64791.A0A151WXD0"/>
<reference evidence="1 2" key="1">
    <citation type="submission" date="2015-09" db="EMBL/GenBank/DDBJ databases">
        <title>Trachymyrmex zeteki WGS genome.</title>
        <authorList>
            <person name="Nygaard S."/>
            <person name="Hu H."/>
            <person name="Boomsma J."/>
            <person name="Zhang G."/>
        </authorList>
    </citation>
    <scope>NUCLEOTIDE SEQUENCE [LARGE SCALE GENOMIC DNA]</scope>
    <source>
        <strain evidence="1">Tzet28-1</strain>
        <tissue evidence="1">Whole body</tissue>
    </source>
</reference>
<dbReference type="AlphaFoldDB" id="A0A151WXD0"/>
<dbReference type="EMBL" id="KQ982665">
    <property type="protein sequence ID" value="KYQ52562.1"/>
    <property type="molecule type" value="Genomic_DNA"/>
</dbReference>
<gene>
    <name evidence="1" type="ORF">ALC60_08278</name>
</gene>
<dbReference type="Proteomes" id="UP000075809">
    <property type="component" value="Unassembled WGS sequence"/>
</dbReference>
<evidence type="ECO:0000313" key="2">
    <source>
        <dbReference type="Proteomes" id="UP000075809"/>
    </source>
</evidence>
<organism evidence="1 2">
    <name type="scientific">Mycetomoellerius zeteki</name>
    <dbReference type="NCBI Taxonomy" id="64791"/>
    <lineage>
        <taxon>Eukaryota</taxon>
        <taxon>Metazoa</taxon>
        <taxon>Ecdysozoa</taxon>
        <taxon>Arthropoda</taxon>
        <taxon>Hexapoda</taxon>
        <taxon>Insecta</taxon>
        <taxon>Pterygota</taxon>
        <taxon>Neoptera</taxon>
        <taxon>Endopterygota</taxon>
        <taxon>Hymenoptera</taxon>
        <taxon>Apocrita</taxon>
        <taxon>Aculeata</taxon>
        <taxon>Formicoidea</taxon>
        <taxon>Formicidae</taxon>
        <taxon>Myrmicinae</taxon>
        <taxon>Mycetomoellerius</taxon>
    </lineage>
</organism>
<keyword evidence="2" id="KW-1185">Reference proteome</keyword>
<protein>
    <submittedName>
        <fullName evidence="1">Uncharacterized protein</fullName>
    </submittedName>
</protein>
<sequence length="117" mass="14272">MDKLRVGWGIRARKFEEKIKSGNTGKLVRECWEEKQSYDWNDRYDELRRGDEIRALIKLRCGNMEEKNKYWLEKEEREYLFCDKGEDNLEHYVKECEEVRDSFQELGIDKDEIIKKA</sequence>
<evidence type="ECO:0000313" key="1">
    <source>
        <dbReference type="EMBL" id="KYQ52562.1"/>
    </source>
</evidence>
<name>A0A151WXD0_9HYME</name>
<proteinExistence type="predicted"/>
<accession>A0A151WXD0</accession>